<dbReference type="PROSITE" id="PS51462">
    <property type="entry name" value="NUDIX"/>
    <property type="match status" value="1"/>
</dbReference>
<comment type="cofactor">
    <cofactor evidence="1">
        <name>Mg(2+)</name>
        <dbReference type="ChEBI" id="CHEBI:18420"/>
    </cofactor>
</comment>
<dbReference type="PROSITE" id="PS00893">
    <property type="entry name" value="NUDIX_BOX"/>
    <property type="match status" value="1"/>
</dbReference>
<keyword evidence="2" id="KW-0378">Hydrolase</keyword>
<dbReference type="RefSeq" id="WP_344505530.1">
    <property type="nucleotide sequence ID" value="NZ_BAAAQD010000012.1"/>
</dbReference>
<dbReference type="InterPro" id="IPR015797">
    <property type="entry name" value="NUDIX_hydrolase-like_dom_sf"/>
</dbReference>
<keyword evidence="5" id="KW-1185">Reference proteome</keyword>
<dbReference type="EMBL" id="BAAAQD010000012">
    <property type="protein sequence ID" value="GAA1533263.1"/>
    <property type="molecule type" value="Genomic_DNA"/>
</dbReference>
<proteinExistence type="predicted"/>
<evidence type="ECO:0000313" key="5">
    <source>
        <dbReference type="Proteomes" id="UP001501470"/>
    </source>
</evidence>
<dbReference type="PANTHER" id="PTHR43046:SF16">
    <property type="entry name" value="ADP-RIBOSE PYROPHOSPHATASE YJHB-RELATED"/>
    <property type="match status" value="1"/>
</dbReference>
<feature type="domain" description="Nudix hydrolase" evidence="3">
    <location>
        <begin position="5"/>
        <end position="139"/>
    </location>
</feature>
<dbReference type="PANTHER" id="PTHR43046">
    <property type="entry name" value="GDP-MANNOSE MANNOSYL HYDROLASE"/>
    <property type="match status" value="1"/>
</dbReference>
<dbReference type="Proteomes" id="UP001501470">
    <property type="component" value="Unassembled WGS sequence"/>
</dbReference>
<gene>
    <name evidence="4" type="ORF">GCM10009827_059130</name>
</gene>
<dbReference type="Pfam" id="PF00293">
    <property type="entry name" value="NUDIX"/>
    <property type="match status" value="1"/>
</dbReference>
<organism evidence="4 5">
    <name type="scientific">Dactylosporangium maewongense</name>
    <dbReference type="NCBI Taxonomy" id="634393"/>
    <lineage>
        <taxon>Bacteria</taxon>
        <taxon>Bacillati</taxon>
        <taxon>Actinomycetota</taxon>
        <taxon>Actinomycetes</taxon>
        <taxon>Micromonosporales</taxon>
        <taxon>Micromonosporaceae</taxon>
        <taxon>Dactylosporangium</taxon>
    </lineage>
</organism>
<comment type="caution">
    <text evidence="4">The sequence shown here is derived from an EMBL/GenBank/DDBJ whole genome shotgun (WGS) entry which is preliminary data.</text>
</comment>
<sequence length="152" mass="16588">MPGERFRIAAAVYGILRADGRLLLLRRAGTTFRHGQLSLPAGHLDGGEDALSGLVRELREELGIEADPGGCRLALLLHTAPEDADDQEYFHLFFTVDRWTGDPVINEPGKCSELRWADPTDLPPDVVDYVAEALAAITRGETLALRGWVTGP</sequence>
<evidence type="ECO:0000256" key="2">
    <source>
        <dbReference type="ARBA" id="ARBA00022801"/>
    </source>
</evidence>
<evidence type="ECO:0000259" key="3">
    <source>
        <dbReference type="PROSITE" id="PS51462"/>
    </source>
</evidence>
<dbReference type="InterPro" id="IPR000086">
    <property type="entry name" value="NUDIX_hydrolase_dom"/>
</dbReference>
<protein>
    <recommendedName>
        <fullName evidence="3">Nudix hydrolase domain-containing protein</fullName>
    </recommendedName>
</protein>
<dbReference type="InterPro" id="IPR020084">
    <property type="entry name" value="NUDIX_hydrolase_CS"/>
</dbReference>
<name>A0ABP4LXA1_9ACTN</name>
<accession>A0ABP4LXA1</accession>
<dbReference type="Gene3D" id="3.90.79.10">
    <property type="entry name" value="Nucleoside Triphosphate Pyrophosphohydrolase"/>
    <property type="match status" value="1"/>
</dbReference>
<evidence type="ECO:0000313" key="4">
    <source>
        <dbReference type="EMBL" id="GAA1533263.1"/>
    </source>
</evidence>
<dbReference type="SUPFAM" id="SSF55811">
    <property type="entry name" value="Nudix"/>
    <property type="match status" value="1"/>
</dbReference>
<evidence type="ECO:0000256" key="1">
    <source>
        <dbReference type="ARBA" id="ARBA00001946"/>
    </source>
</evidence>
<reference evidence="5" key="1">
    <citation type="journal article" date="2019" name="Int. J. Syst. Evol. Microbiol.">
        <title>The Global Catalogue of Microorganisms (GCM) 10K type strain sequencing project: providing services to taxonomists for standard genome sequencing and annotation.</title>
        <authorList>
            <consortium name="The Broad Institute Genomics Platform"/>
            <consortium name="The Broad Institute Genome Sequencing Center for Infectious Disease"/>
            <person name="Wu L."/>
            <person name="Ma J."/>
        </authorList>
    </citation>
    <scope>NUCLEOTIDE SEQUENCE [LARGE SCALE GENOMIC DNA]</scope>
    <source>
        <strain evidence="5">JCM 15933</strain>
    </source>
</reference>